<keyword evidence="2" id="KW-0812">Transmembrane</keyword>
<gene>
    <name evidence="3" type="ORF">OsI_18324</name>
</gene>
<evidence type="ECO:0000256" key="2">
    <source>
        <dbReference type="SAM" id="Phobius"/>
    </source>
</evidence>
<dbReference type="Pfam" id="PF03140">
    <property type="entry name" value="DUF247"/>
    <property type="match status" value="2"/>
</dbReference>
<dbReference type="EMBL" id="CM000130">
    <property type="protein sequence ID" value="EEC78457.1"/>
    <property type="molecule type" value="Genomic_DNA"/>
</dbReference>
<organism evidence="3 4">
    <name type="scientific">Oryza sativa subsp. indica</name>
    <name type="common">Rice</name>
    <dbReference type="NCBI Taxonomy" id="39946"/>
    <lineage>
        <taxon>Eukaryota</taxon>
        <taxon>Viridiplantae</taxon>
        <taxon>Streptophyta</taxon>
        <taxon>Embryophyta</taxon>
        <taxon>Tracheophyta</taxon>
        <taxon>Spermatophyta</taxon>
        <taxon>Magnoliopsida</taxon>
        <taxon>Liliopsida</taxon>
        <taxon>Poales</taxon>
        <taxon>Poaceae</taxon>
        <taxon>BOP clade</taxon>
        <taxon>Oryzoideae</taxon>
        <taxon>Oryzeae</taxon>
        <taxon>Oryzinae</taxon>
        <taxon>Oryza</taxon>
        <taxon>Oryza sativa</taxon>
    </lineage>
</organism>
<feature type="compositionally biased region" description="Low complexity" evidence="1">
    <location>
        <begin position="36"/>
        <end position="46"/>
    </location>
</feature>
<protein>
    <submittedName>
        <fullName evidence="3">Uncharacterized protein</fullName>
    </submittedName>
</protein>
<dbReference type="HOGENOM" id="CLU_020188_0_4_1"/>
<keyword evidence="2" id="KW-0472">Membrane</keyword>
<keyword evidence="2" id="KW-1133">Transmembrane helix</keyword>
<dbReference type="InterPro" id="IPR004158">
    <property type="entry name" value="DUF247_pln"/>
</dbReference>
<dbReference type="OMA" id="HRIMVNT"/>
<proteinExistence type="predicted"/>
<dbReference type="PANTHER" id="PTHR31170:SF25">
    <property type="entry name" value="BNAA09G04570D PROTEIN"/>
    <property type="match status" value="1"/>
</dbReference>
<name>B8AXL6_ORYSI</name>
<feature type="transmembrane region" description="Helical" evidence="2">
    <location>
        <begin position="528"/>
        <end position="548"/>
    </location>
</feature>
<feature type="region of interest" description="Disordered" evidence="1">
    <location>
        <begin position="19"/>
        <end position="53"/>
    </location>
</feature>
<sequence length="556" mass="60797">MAPPSPPCLLRALLPVASSSSRGLRRRPTTSLLRCSSPSADAASPSGEGGREYEPSFADDFLLAFFRAKMVEFNFGVSPPPLDTDKALKEPCLDICTNARRRKELGTGSSTDDMEEFDGAIARRRAMARRGSGGGNGDGDGITVHVEQMARGLMQRQEAAASDEQHRIMASSHRVSRVPAHLRDANADAYTPRFVAVGPLHRGDARRLGAGERLKMAYLHSLISRGHSDQARQLAVIEEYIRAVAAREREARAFYSEDVDMYAEEFIMMLGRDMVGDALPPAEGVSHILHLLHAMIVAARTKWEPPPRIQDGAVLGTAQDGARLLRRLPLLLLVPLLYPILPEESKWRASYGREDVPSASDLKRMWVRFKKPRGGGAAAVTGIASVMGPVPLAVKLAHEDKLRLPQLRVELRTAPLLLNLMAFEQSAAKAEARDVSAYVSFMAKMVQSAEDAGALAAAEVVAVVHGNGGGEGKEEVVRLFRQVGAASGEVELERSYLGGMVVELRERSRHPLFMMWADVKRNYFTVPWAVVAEFVAFVTFVSTIVQMYSSFKQKGG</sequence>
<keyword evidence="4" id="KW-1185">Reference proteome</keyword>
<accession>B8AXL6</accession>
<evidence type="ECO:0000313" key="4">
    <source>
        <dbReference type="Proteomes" id="UP000007015"/>
    </source>
</evidence>
<reference evidence="3 4" key="1">
    <citation type="journal article" date="2005" name="PLoS Biol.">
        <title>The genomes of Oryza sativa: a history of duplications.</title>
        <authorList>
            <person name="Yu J."/>
            <person name="Wang J."/>
            <person name="Lin W."/>
            <person name="Li S."/>
            <person name="Li H."/>
            <person name="Zhou J."/>
            <person name="Ni P."/>
            <person name="Dong W."/>
            <person name="Hu S."/>
            <person name="Zeng C."/>
            <person name="Zhang J."/>
            <person name="Zhang Y."/>
            <person name="Li R."/>
            <person name="Xu Z."/>
            <person name="Li S."/>
            <person name="Li X."/>
            <person name="Zheng H."/>
            <person name="Cong L."/>
            <person name="Lin L."/>
            <person name="Yin J."/>
            <person name="Geng J."/>
            <person name="Li G."/>
            <person name="Shi J."/>
            <person name="Liu J."/>
            <person name="Lv H."/>
            <person name="Li J."/>
            <person name="Wang J."/>
            <person name="Deng Y."/>
            <person name="Ran L."/>
            <person name="Shi X."/>
            <person name="Wang X."/>
            <person name="Wu Q."/>
            <person name="Li C."/>
            <person name="Ren X."/>
            <person name="Wang J."/>
            <person name="Wang X."/>
            <person name="Li D."/>
            <person name="Liu D."/>
            <person name="Zhang X."/>
            <person name="Ji Z."/>
            <person name="Zhao W."/>
            <person name="Sun Y."/>
            <person name="Zhang Z."/>
            <person name="Bao J."/>
            <person name="Han Y."/>
            <person name="Dong L."/>
            <person name="Ji J."/>
            <person name="Chen P."/>
            <person name="Wu S."/>
            <person name="Liu J."/>
            <person name="Xiao Y."/>
            <person name="Bu D."/>
            <person name="Tan J."/>
            <person name="Yang L."/>
            <person name="Ye C."/>
            <person name="Zhang J."/>
            <person name="Xu J."/>
            <person name="Zhou Y."/>
            <person name="Yu Y."/>
            <person name="Zhang B."/>
            <person name="Zhuang S."/>
            <person name="Wei H."/>
            <person name="Liu B."/>
            <person name="Lei M."/>
            <person name="Yu H."/>
            <person name="Li Y."/>
            <person name="Xu H."/>
            <person name="Wei S."/>
            <person name="He X."/>
            <person name="Fang L."/>
            <person name="Zhang Z."/>
            <person name="Zhang Y."/>
            <person name="Huang X."/>
            <person name="Su Z."/>
            <person name="Tong W."/>
            <person name="Li J."/>
            <person name="Tong Z."/>
            <person name="Li S."/>
            <person name="Ye J."/>
            <person name="Wang L."/>
            <person name="Fang L."/>
            <person name="Lei T."/>
            <person name="Chen C."/>
            <person name="Chen H."/>
            <person name="Xu Z."/>
            <person name="Li H."/>
            <person name="Huang H."/>
            <person name="Zhang F."/>
            <person name="Xu H."/>
            <person name="Li N."/>
            <person name="Zhao C."/>
            <person name="Li S."/>
            <person name="Dong L."/>
            <person name="Huang Y."/>
            <person name="Li L."/>
            <person name="Xi Y."/>
            <person name="Qi Q."/>
            <person name="Li W."/>
            <person name="Zhang B."/>
            <person name="Hu W."/>
            <person name="Zhang Y."/>
            <person name="Tian X."/>
            <person name="Jiao Y."/>
            <person name="Liang X."/>
            <person name="Jin J."/>
            <person name="Gao L."/>
            <person name="Zheng W."/>
            <person name="Hao B."/>
            <person name="Liu S."/>
            <person name="Wang W."/>
            <person name="Yuan L."/>
            <person name="Cao M."/>
            <person name="McDermott J."/>
            <person name="Samudrala R."/>
            <person name="Wang J."/>
            <person name="Wong G.K."/>
            <person name="Yang H."/>
        </authorList>
    </citation>
    <scope>NUCLEOTIDE SEQUENCE [LARGE SCALE GENOMIC DNA]</scope>
    <source>
        <strain evidence="4">cv. 93-11</strain>
    </source>
</reference>
<evidence type="ECO:0000256" key="1">
    <source>
        <dbReference type="SAM" id="MobiDB-lite"/>
    </source>
</evidence>
<dbReference type="Proteomes" id="UP000007015">
    <property type="component" value="Chromosome 5"/>
</dbReference>
<dbReference type="AlphaFoldDB" id="B8AXL6"/>
<dbReference type="PANTHER" id="PTHR31170">
    <property type="entry name" value="BNAC04G53230D PROTEIN"/>
    <property type="match status" value="1"/>
</dbReference>
<dbReference type="Gramene" id="BGIOSGA018875-TA">
    <property type="protein sequence ID" value="BGIOSGA018875-PA"/>
    <property type="gene ID" value="BGIOSGA018875"/>
</dbReference>
<evidence type="ECO:0000313" key="3">
    <source>
        <dbReference type="EMBL" id="EEC78457.1"/>
    </source>
</evidence>
<dbReference type="STRING" id="39946.B8AXL6"/>